<dbReference type="AlphaFoldDB" id="A0A0K2UKR8"/>
<sequence length="80" mass="9197">MTDTAFLPLDMYPKIEVDEVGIRDVGGRKTNNILQRRRWAYFIAGVKSALSTLTWLHTFLNALLIVWCEIPISLTWGLMD</sequence>
<proteinExistence type="predicted"/>
<evidence type="ECO:0000313" key="1">
    <source>
        <dbReference type="EMBL" id="CDW38685.1"/>
    </source>
</evidence>
<organism evidence="1">
    <name type="scientific">Lepeophtheirus salmonis</name>
    <name type="common">Salmon louse</name>
    <name type="synonym">Caligus salmonis</name>
    <dbReference type="NCBI Taxonomy" id="72036"/>
    <lineage>
        <taxon>Eukaryota</taxon>
        <taxon>Metazoa</taxon>
        <taxon>Ecdysozoa</taxon>
        <taxon>Arthropoda</taxon>
        <taxon>Crustacea</taxon>
        <taxon>Multicrustacea</taxon>
        <taxon>Hexanauplia</taxon>
        <taxon>Copepoda</taxon>
        <taxon>Siphonostomatoida</taxon>
        <taxon>Caligidae</taxon>
        <taxon>Lepeophtheirus</taxon>
    </lineage>
</organism>
<dbReference type="EMBL" id="HACA01021324">
    <property type="protein sequence ID" value="CDW38685.1"/>
    <property type="molecule type" value="Transcribed_RNA"/>
</dbReference>
<name>A0A0K2UKR8_LEPSM</name>
<protein>
    <submittedName>
        <fullName evidence="1">Uncharacterized protein</fullName>
    </submittedName>
</protein>
<accession>A0A0K2UKR8</accession>
<reference evidence="1" key="1">
    <citation type="submission" date="2014-05" db="EMBL/GenBank/DDBJ databases">
        <authorList>
            <person name="Chronopoulou M."/>
        </authorList>
    </citation>
    <scope>NUCLEOTIDE SEQUENCE</scope>
    <source>
        <tissue evidence="1">Whole organism</tissue>
    </source>
</reference>